<dbReference type="VEuPathDB" id="FungiDB:PADG_02180"/>
<gene>
    <name evidence="1" type="ORF">PADG_02180</name>
</gene>
<dbReference type="InParanoid" id="C1G214"/>
<keyword evidence="2" id="KW-1185">Reference proteome</keyword>
<name>C1G214_PARBD</name>
<dbReference type="GeneID" id="22581700"/>
<dbReference type="EMBL" id="KN275958">
    <property type="protein sequence ID" value="EEH46030.2"/>
    <property type="molecule type" value="Genomic_DNA"/>
</dbReference>
<sequence>MQIEIPVVRQAPKFRSKTSTRNITLGKLENFQAIEFLPGSARETDYTGHVCYLVYHKFPGQQFLQSRQKLGLGVLRISPGQKRWTVAFAWIENVESPNAI</sequence>
<evidence type="ECO:0000313" key="2">
    <source>
        <dbReference type="Proteomes" id="UP000001628"/>
    </source>
</evidence>
<organism evidence="1 2">
    <name type="scientific">Paracoccidioides brasiliensis (strain Pb18)</name>
    <dbReference type="NCBI Taxonomy" id="502780"/>
    <lineage>
        <taxon>Eukaryota</taxon>
        <taxon>Fungi</taxon>
        <taxon>Dikarya</taxon>
        <taxon>Ascomycota</taxon>
        <taxon>Pezizomycotina</taxon>
        <taxon>Eurotiomycetes</taxon>
        <taxon>Eurotiomycetidae</taxon>
        <taxon>Onygenales</taxon>
        <taxon>Ajellomycetaceae</taxon>
        <taxon>Paracoccidioides</taxon>
    </lineage>
</organism>
<dbReference type="Proteomes" id="UP000001628">
    <property type="component" value="Unassembled WGS sequence"/>
</dbReference>
<evidence type="ECO:0000313" key="1">
    <source>
        <dbReference type="EMBL" id="EEH46030.2"/>
    </source>
</evidence>
<dbReference type="AlphaFoldDB" id="C1G214"/>
<dbReference type="KEGG" id="pbn:PADG_02180"/>
<proteinExistence type="predicted"/>
<accession>C1G214</accession>
<dbReference type="HOGENOM" id="CLU_2306919_0_0_1"/>
<dbReference type="RefSeq" id="XP_010757237.1">
    <property type="nucleotide sequence ID" value="XM_010758935.1"/>
</dbReference>
<reference evidence="1 2" key="1">
    <citation type="journal article" date="2011" name="PLoS Genet.">
        <title>Comparative genomic analysis of human fungal pathogens causing paracoccidioidomycosis.</title>
        <authorList>
            <person name="Desjardins C.A."/>
            <person name="Champion M.D."/>
            <person name="Holder J.W."/>
            <person name="Muszewska A."/>
            <person name="Goldberg J."/>
            <person name="Bailao A.M."/>
            <person name="Brigido M.M."/>
            <person name="Ferreira M.E."/>
            <person name="Garcia A.M."/>
            <person name="Grynberg M."/>
            <person name="Gujja S."/>
            <person name="Heiman D.I."/>
            <person name="Henn M.R."/>
            <person name="Kodira C.D."/>
            <person name="Leon-Narvaez H."/>
            <person name="Longo L.V."/>
            <person name="Ma L.J."/>
            <person name="Malavazi I."/>
            <person name="Matsuo A.L."/>
            <person name="Morais F.V."/>
            <person name="Pereira M."/>
            <person name="Rodriguez-Brito S."/>
            <person name="Sakthikumar S."/>
            <person name="Salem-Izacc S.M."/>
            <person name="Sykes S.M."/>
            <person name="Teixeira M.M."/>
            <person name="Vallejo M.C."/>
            <person name="Walter M.E."/>
            <person name="Yandava C."/>
            <person name="Young S."/>
            <person name="Zeng Q."/>
            <person name="Zucker J."/>
            <person name="Felipe M.S."/>
            <person name="Goldman G.H."/>
            <person name="Haas B.J."/>
            <person name="McEwen J.G."/>
            <person name="Nino-Vega G."/>
            <person name="Puccia R."/>
            <person name="San-Blas G."/>
            <person name="Soares C.M."/>
            <person name="Birren B.W."/>
            <person name="Cuomo C.A."/>
        </authorList>
    </citation>
    <scope>NUCLEOTIDE SEQUENCE [LARGE SCALE GENOMIC DNA]</scope>
    <source>
        <strain evidence="1 2">Pb18</strain>
    </source>
</reference>
<protein>
    <submittedName>
        <fullName evidence="1">Uncharacterized protein</fullName>
    </submittedName>
</protein>